<gene>
    <name evidence="2" type="ORF">BN1205_047160</name>
</gene>
<keyword evidence="1" id="KW-0812">Transmembrane</keyword>
<name>A0A0F7UV42_TOXGV</name>
<protein>
    <submittedName>
        <fullName evidence="2">Membrane protein, putative</fullName>
    </submittedName>
</protein>
<reference evidence="2" key="1">
    <citation type="journal article" date="2015" name="PLoS ONE">
        <title>Comprehensive Evaluation of Toxoplasma gondii VEG and Neospora caninum LIV Genomes with Tachyzoite Stage Transcriptome and Proteome Defines Novel Transcript Features.</title>
        <authorList>
            <person name="Ramaprasad A."/>
            <person name="Mourier T."/>
            <person name="Naeem R."/>
            <person name="Malas T.B."/>
            <person name="Moussa E."/>
            <person name="Panigrahi A."/>
            <person name="Vermont S.J."/>
            <person name="Otto T.D."/>
            <person name="Wastling J."/>
            <person name="Pain A."/>
        </authorList>
    </citation>
    <scope>NUCLEOTIDE SEQUENCE</scope>
    <source>
        <strain evidence="2">VEG</strain>
    </source>
</reference>
<evidence type="ECO:0000313" key="2">
    <source>
        <dbReference type="EMBL" id="CEL73911.1"/>
    </source>
</evidence>
<feature type="transmembrane region" description="Helical" evidence="1">
    <location>
        <begin position="33"/>
        <end position="51"/>
    </location>
</feature>
<feature type="transmembrane region" description="Helical" evidence="1">
    <location>
        <begin position="234"/>
        <end position="259"/>
    </location>
</feature>
<keyword evidence="1" id="KW-1133">Transmembrane helix</keyword>
<feature type="transmembrane region" description="Helical" evidence="1">
    <location>
        <begin position="84"/>
        <end position="106"/>
    </location>
</feature>
<dbReference type="EMBL" id="LN714496">
    <property type="protein sequence ID" value="CEL73911.1"/>
    <property type="molecule type" value="Genomic_DNA"/>
</dbReference>
<accession>A0A0F7UV42</accession>
<proteinExistence type="predicted"/>
<dbReference type="AlphaFoldDB" id="A0A0F7UV42"/>
<keyword evidence="1" id="KW-0472">Membrane</keyword>
<sequence length="292" mass="32988">MLTFILLSLISSRSFFINYRCGRQAISLINTNFVAMMGVTGIMGLCALMMARLTNMFSNYSLSDFMSIGKWADRLGCLVKWVPWLVAVCGVGWFVINIVNITWIFADPKSWCSRRWSEKGIVAVVNCRLWYRADVPCLSTQEAANMENKVASCNDGDYLQASHFFMFTPKTVDGRGCSFKTIEVCRAFKQRFSSFGNGQAVDWTTNALSPCLGQEGENALADDFLVSSDESSDLYRYVLMYVVGWCVALLTLGILFYYVKESSNFEAMFYQPQHPGDNVLLKVIRPLTPWSK</sequence>
<organism evidence="2">
    <name type="scientific">Toxoplasma gondii (strain ATCC 50861 / VEG)</name>
    <dbReference type="NCBI Taxonomy" id="432359"/>
    <lineage>
        <taxon>Eukaryota</taxon>
        <taxon>Sar</taxon>
        <taxon>Alveolata</taxon>
        <taxon>Apicomplexa</taxon>
        <taxon>Conoidasida</taxon>
        <taxon>Coccidia</taxon>
        <taxon>Eucoccidiorida</taxon>
        <taxon>Eimeriorina</taxon>
        <taxon>Sarcocystidae</taxon>
        <taxon>Toxoplasma</taxon>
    </lineage>
</organism>
<evidence type="ECO:0000256" key="1">
    <source>
        <dbReference type="SAM" id="Phobius"/>
    </source>
</evidence>